<reference evidence="1 2" key="1">
    <citation type="journal article" date="2022" name="Hortic Res">
        <title>A haplotype resolved chromosomal level avocado genome allows analysis of novel avocado genes.</title>
        <authorList>
            <person name="Nath O."/>
            <person name="Fletcher S.J."/>
            <person name="Hayward A."/>
            <person name="Shaw L.M."/>
            <person name="Masouleh A.K."/>
            <person name="Furtado A."/>
            <person name="Henry R.J."/>
            <person name="Mitter N."/>
        </authorList>
    </citation>
    <scope>NUCLEOTIDE SEQUENCE [LARGE SCALE GENOMIC DNA]</scope>
    <source>
        <strain evidence="2">cv. Hass</strain>
    </source>
</reference>
<comment type="caution">
    <text evidence="1">The sequence shown here is derived from an EMBL/GenBank/DDBJ whole genome shotgun (WGS) entry which is preliminary data.</text>
</comment>
<evidence type="ECO:0000313" key="1">
    <source>
        <dbReference type="EMBL" id="KAJ8621779.1"/>
    </source>
</evidence>
<organism evidence="1 2">
    <name type="scientific">Persea americana</name>
    <name type="common">Avocado</name>
    <dbReference type="NCBI Taxonomy" id="3435"/>
    <lineage>
        <taxon>Eukaryota</taxon>
        <taxon>Viridiplantae</taxon>
        <taxon>Streptophyta</taxon>
        <taxon>Embryophyta</taxon>
        <taxon>Tracheophyta</taxon>
        <taxon>Spermatophyta</taxon>
        <taxon>Magnoliopsida</taxon>
        <taxon>Magnoliidae</taxon>
        <taxon>Laurales</taxon>
        <taxon>Lauraceae</taxon>
        <taxon>Persea</taxon>
    </lineage>
</organism>
<name>A0ACC2KLC7_PERAE</name>
<proteinExistence type="predicted"/>
<protein>
    <submittedName>
        <fullName evidence="1">Uncharacterized protein</fullName>
    </submittedName>
</protein>
<sequence length="140" mass="16052">MLHGITHTLTSGNITKLANCRRAANNILNMNWAPLDVRPLKAIFDERFPYLECLRDHHSLGPTALFQKKVGERLTCLWAQVEIRCQELNVLVTAPDETLAALSTLRGSIERTHSMIADLERQYEFQQQKFKEQSLKMQAC</sequence>
<dbReference type="EMBL" id="CM056818">
    <property type="protein sequence ID" value="KAJ8621779.1"/>
    <property type="molecule type" value="Genomic_DNA"/>
</dbReference>
<accession>A0ACC2KLC7</accession>
<gene>
    <name evidence="1" type="ORF">MRB53_030308</name>
</gene>
<dbReference type="Proteomes" id="UP001234297">
    <property type="component" value="Chromosome 10"/>
</dbReference>
<keyword evidence="2" id="KW-1185">Reference proteome</keyword>
<evidence type="ECO:0000313" key="2">
    <source>
        <dbReference type="Proteomes" id="UP001234297"/>
    </source>
</evidence>